<comment type="caution">
    <text evidence="2">The sequence shown here is derived from an EMBL/GenBank/DDBJ whole genome shotgun (WGS) entry which is preliminary data.</text>
</comment>
<dbReference type="InterPro" id="IPR005107">
    <property type="entry name" value="CO_DH_flav_C"/>
</dbReference>
<proteinExistence type="predicted"/>
<dbReference type="InterPro" id="IPR036683">
    <property type="entry name" value="CO_DH_flav_C_dom_sf"/>
</dbReference>
<feature type="domain" description="CO dehydrogenase flavoprotein C-terminal" evidence="1">
    <location>
        <begin position="1"/>
        <end position="56"/>
    </location>
</feature>
<name>X1M9A8_9ZZZZ</name>
<dbReference type="Pfam" id="PF03450">
    <property type="entry name" value="CO_deh_flav_C"/>
    <property type="match status" value="1"/>
</dbReference>
<protein>
    <recommendedName>
        <fullName evidence="1">CO dehydrogenase flavoprotein C-terminal domain-containing protein</fullName>
    </recommendedName>
</protein>
<gene>
    <name evidence="2" type="ORF">S06H3_22462</name>
</gene>
<organism evidence="2">
    <name type="scientific">marine sediment metagenome</name>
    <dbReference type="NCBI Taxonomy" id="412755"/>
    <lineage>
        <taxon>unclassified sequences</taxon>
        <taxon>metagenomes</taxon>
        <taxon>ecological metagenomes</taxon>
    </lineage>
</organism>
<dbReference type="Gene3D" id="3.30.390.50">
    <property type="entry name" value="CO dehydrogenase flavoprotein, C-terminal domain"/>
    <property type="match status" value="1"/>
</dbReference>
<reference evidence="2" key="1">
    <citation type="journal article" date="2014" name="Front. Microbiol.">
        <title>High frequency of phylogenetically diverse reductive dehalogenase-homologous genes in deep subseafloor sedimentary metagenomes.</title>
        <authorList>
            <person name="Kawai M."/>
            <person name="Futagami T."/>
            <person name="Toyoda A."/>
            <person name="Takaki Y."/>
            <person name="Nishi S."/>
            <person name="Hori S."/>
            <person name="Arai W."/>
            <person name="Tsubouchi T."/>
            <person name="Morono Y."/>
            <person name="Uchiyama I."/>
            <person name="Ito T."/>
            <person name="Fujiyama A."/>
            <person name="Inagaki F."/>
            <person name="Takami H."/>
        </authorList>
    </citation>
    <scope>NUCLEOTIDE SEQUENCE</scope>
    <source>
        <strain evidence="2">Expedition CK06-06</strain>
    </source>
</reference>
<dbReference type="EMBL" id="BARV01012012">
    <property type="protein sequence ID" value="GAI14681.1"/>
    <property type="molecule type" value="Genomic_DNA"/>
</dbReference>
<sequence>MRAERTENLLKEQIVNSELINKAAEEASREIKPIDDIRSTAEYRIAMSKEMLKDGFELAWERAKD</sequence>
<evidence type="ECO:0000259" key="1">
    <source>
        <dbReference type="Pfam" id="PF03450"/>
    </source>
</evidence>
<dbReference type="AlphaFoldDB" id="X1M9A8"/>
<accession>X1M9A8</accession>
<evidence type="ECO:0000313" key="2">
    <source>
        <dbReference type="EMBL" id="GAI14681.1"/>
    </source>
</evidence>
<dbReference type="SUPFAM" id="SSF55447">
    <property type="entry name" value="CO dehydrogenase flavoprotein C-terminal domain-like"/>
    <property type="match status" value="1"/>
</dbReference>